<evidence type="ECO:0000256" key="2">
    <source>
        <dbReference type="ARBA" id="ARBA00022801"/>
    </source>
</evidence>
<dbReference type="InterPro" id="IPR000073">
    <property type="entry name" value="AB_hydrolase_1"/>
</dbReference>
<dbReference type="SUPFAM" id="SSF53474">
    <property type="entry name" value="alpha/beta-Hydrolases"/>
    <property type="match status" value="1"/>
</dbReference>
<feature type="domain" description="AB hydrolase-1" evidence="3">
    <location>
        <begin position="116"/>
        <end position="260"/>
    </location>
</feature>
<dbReference type="GO" id="GO:0016020">
    <property type="term" value="C:membrane"/>
    <property type="evidence" value="ECO:0007669"/>
    <property type="project" value="TreeGrafter"/>
</dbReference>
<dbReference type="AlphaFoldDB" id="A0A841KRG2"/>
<dbReference type="InterPro" id="IPR013595">
    <property type="entry name" value="Pept_S33_TAP-like_C"/>
</dbReference>
<dbReference type="PRINTS" id="PR00793">
    <property type="entry name" value="PROAMNOPTASE"/>
</dbReference>
<comment type="caution">
    <text evidence="5">The sequence shown here is derived from an EMBL/GenBank/DDBJ whole genome shotgun (WGS) entry which is preliminary data.</text>
</comment>
<gene>
    <name evidence="5" type="ORF">HNQ86_001889</name>
</gene>
<sequence length="523" mass="56956">MKMKPGVRIAIVVGIVVAILAGKQAFKHDASAPADSASTQTPAKPIHVEAKPQVWHRGRLTFKPCELSRPGSGRRAAAWCSPFEVPENRADPNGRKIGLKLAIVRSASMVPDPDMVVFLAGGPGQAATREYVMASKGFEELHKHHDILLLDQRGTGDSNPLTCAQTEKNTDPNIDYSQDPDARAAYLKKCLAEVEKKADPRYYTTTDAVADLEAVRQALGAPKFDLLGVSYGTRMAQQYAMRHPDAVRSIVLDSAVPNTVALGQLIAEHLQQALRKDFALCTADAACKKRYGDPYQTLQKLVADVRANPRMVTVRDPRTYQPSQRMFNQKSLATVVRLFAYSPETIALLPLSIDAAAHGDTGPLMGQERLISGDLGSDINSGMGLSVTCAEDADLIQPRPQDKDTLLGDDFVRELKANCAIWPHGTRPADFHQPLRGKIPTLVLSGELDPVTPPAWGKQIVADLDNARQLVLAGQGHSEFMRGCMPKVIRRFIDQPDPKTLDAKCLDRLGPTPPYVTFNGATP</sequence>
<dbReference type="PANTHER" id="PTHR43798:SF27">
    <property type="entry name" value="HYDROLASE ALPHA_BETA HYDROLASE FOLD FAMILY"/>
    <property type="match status" value="1"/>
</dbReference>
<evidence type="ECO:0000313" key="5">
    <source>
        <dbReference type="EMBL" id="MBB6184544.1"/>
    </source>
</evidence>
<evidence type="ECO:0000256" key="1">
    <source>
        <dbReference type="ARBA" id="ARBA00010088"/>
    </source>
</evidence>
<protein>
    <submittedName>
        <fullName evidence="5">Pimeloyl-ACP methyl ester carboxylesterase</fullName>
    </submittedName>
</protein>
<keyword evidence="2" id="KW-0378">Hydrolase</keyword>
<dbReference type="PANTHER" id="PTHR43798">
    <property type="entry name" value="MONOACYLGLYCEROL LIPASE"/>
    <property type="match status" value="1"/>
</dbReference>
<accession>A0A841KRG2</accession>
<evidence type="ECO:0000313" key="6">
    <source>
        <dbReference type="Proteomes" id="UP000560000"/>
    </source>
</evidence>
<dbReference type="Gene3D" id="3.40.50.1820">
    <property type="entry name" value="alpha/beta hydrolase"/>
    <property type="match status" value="1"/>
</dbReference>
<name>A0A841KRG2_9GAMM</name>
<reference evidence="5 6" key="1">
    <citation type="submission" date="2020-08" db="EMBL/GenBank/DDBJ databases">
        <title>Genomic Encyclopedia of Type Strains, Phase IV (KMG-IV): sequencing the most valuable type-strain genomes for metagenomic binning, comparative biology and taxonomic classification.</title>
        <authorList>
            <person name="Goeker M."/>
        </authorList>
    </citation>
    <scope>NUCLEOTIDE SEQUENCE [LARGE SCALE GENOMIC DNA]</scope>
    <source>
        <strain evidence="5 6">DSM 107085</strain>
    </source>
</reference>
<dbReference type="Pfam" id="PF00561">
    <property type="entry name" value="Abhydrolase_1"/>
    <property type="match status" value="1"/>
</dbReference>
<dbReference type="InterPro" id="IPR029058">
    <property type="entry name" value="AB_hydrolase_fold"/>
</dbReference>
<dbReference type="Proteomes" id="UP000560000">
    <property type="component" value="Unassembled WGS sequence"/>
</dbReference>
<comment type="similarity">
    <text evidence="1">Belongs to the peptidase S33 family.</text>
</comment>
<dbReference type="EMBL" id="JACHET010000001">
    <property type="protein sequence ID" value="MBB6184544.1"/>
    <property type="molecule type" value="Genomic_DNA"/>
</dbReference>
<dbReference type="InterPro" id="IPR002410">
    <property type="entry name" value="Peptidase_S33"/>
</dbReference>
<evidence type="ECO:0000259" key="4">
    <source>
        <dbReference type="Pfam" id="PF08386"/>
    </source>
</evidence>
<dbReference type="InterPro" id="IPR050266">
    <property type="entry name" value="AB_hydrolase_sf"/>
</dbReference>
<dbReference type="Pfam" id="PF08386">
    <property type="entry name" value="Abhydrolase_4"/>
    <property type="match status" value="1"/>
</dbReference>
<dbReference type="GO" id="GO:0008233">
    <property type="term" value="F:peptidase activity"/>
    <property type="evidence" value="ECO:0007669"/>
    <property type="project" value="InterPro"/>
</dbReference>
<evidence type="ECO:0000259" key="3">
    <source>
        <dbReference type="Pfam" id="PF00561"/>
    </source>
</evidence>
<proteinExistence type="inferred from homology"/>
<feature type="domain" description="Peptidase S33 tripeptidyl aminopeptidase-like C-terminal" evidence="4">
    <location>
        <begin position="414"/>
        <end position="505"/>
    </location>
</feature>
<dbReference type="GO" id="GO:0006508">
    <property type="term" value="P:proteolysis"/>
    <property type="evidence" value="ECO:0007669"/>
    <property type="project" value="InterPro"/>
</dbReference>
<organism evidence="5 6">
    <name type="scientific">Oleiagrimonas soli</name>
    <dbReference type="NCBI Taxonomy" id="1543381"/>
    <lineage>
        <taxon>Bacteria</taxon>
        <taxon>Pseudomonadati</taxon>
        <taxon>Pseudomonadota</taxon>
        <taxon>Gammaproteobacteria</taxon>
        <taxon>Lysobacterales</taxon>
        <taxon>Rhodanobacteraceae</taxon>
        <taxon>Oleiagrimonas</taxon>
    </lineage>
</organism>